<sequence length="258" mass="28966">MWSTQSVDDSYNPNNDSLQGGYMAGRPGGEEDEKEDDLLNVVPVTIAEVLNATQSKSKFYSGKIPLSHVQIIGWVKSVEESSTRFDYEIEDYSGVPLTVKQFVLNEGQMNEDEKMKPFPEKTYVRACGKIRSFGGQRCVVAGRIFALSDMNELTTHLLEIIHGHMMFSTIQETNHKQSVNNNDYETSSFGIPGLGHLHNQVHQIIKSTPDDEGCDISKIFRQLRGVTENNIRDVIEFLSAEGHIYSTIDETHFKATDG</sequence>
<organism evidence="8 9">
    <name type="scientific">Acanthosepion pharaonis</name>
    <name type="common">Pharaoh cuttlefish</name>
    <name type="synonym">Sepia pharaonis</name>
    <dbReference type="NCBI Taxonomy" id="158019"/>
    <lineage>
        <taxon>Eukaryota</taxon>
        <taxon>Metazoa</taxon>
        <taxon>Spiralia</taxon>
        <taxon>Lophotrochozoa</taxon>
        <taxon>Mollusca</taxon>
        <taxon>Cephalopoda</taxon>
        <taxon>Coleoidea</taxon>
        <taxon>Decapodiformes</taxon>
        <taxon>Sepiida</taxon>
        <taxon>Sepiina</taxon>
        <taxon>Sepiidae</taxon>
        <taxon>Acanthosepion</taxon>
    </lineage>
</organism>
<protein>
    <submittedName>
        <fullName evidence="8">RFA2</fullName>
    </submittedName>
</protein>
<keyword evidence="4" id="KW-0238">DNA-binding</keyword>
<dbReference type="SUPFAM" id="SSF46785">
    <property type="entry name" value="Winged helix' DNA-binding domain"/>
    <property type="match status" value="1"/>
</dbReference>
<keyword evidence="3" id="KW-0235">DNA replication</keyword>
<dbReference type="PANTHER" id="PTHR13989:SF16">
    <property type="entry name" value="REPLICATION PROTEIN A2"/>
    <property type="match status" value="1"/>
</dbReference>
<name>A0A812E8A6_ACAPH</name>
<keyword evidence="5" id="KW-0539">Nucleus</keyword>
<dbReference type="GO" id="GO:0000781">
    <property type="term" value="C:chromosome, telomeric region"/>
    <property type="evidence" value="ECO:0007669"/>
    <property type="project" value="TreeGrafter"/>
</dbReference>
<dbReference type="GO" id="GO:0006260">
    <property type="term" value="P:DNA replication"/>
    <property type="evidence" value="ECO:0007669"/>
    <property type="project" value="UniProtKB-KW"/>
</dbReference>
<dbReference type="InterPro" id="IPR014646">
    <property type="entry name" value="Rfa2/RPA32"/>
</dbReference>
<evidence type="ECO:0000256" key="6">
    <source>
        <dbReference type="SAM" id="MobiDB-lite"/>
    </source>
</evidence>
<evidence type="ECO:0000256" key="3">
    <source>
        <dbReference type="ARBA" id="ARBA00022705"/>
    </source>
</evidence>
<dbReference type="PANTHER" id="PTHR13989">
    <property type="entry name" value="REPLICATION PROTEIN A-RELATED"/>
    <property type="match status" value="1"/>
</dbReference>
<dbReference type="Proteomes" id="UP000597762">
    <property type="component" value="Unassembled WGS sequence"/>
</dbReference>
<dbReference type="PIRSF" id="PIRSF036949">
    <property type="entry name" value="RPA32"/>
    <property type="match status" value="1"/>
</dbReference>
<comment type="caution">
    <text evidence="8">The sequence shown here is derived from an EMBL/GenBank/DDBJ whole genome shotgun (WGS) entry which is preliminary data.</text>
</comment>
<dbReference type="InterPro" id="IPR012340">
    <property type="entry name" value="NA-bd_OB-fold"/>
</dbReference>
<evidence type="ECO:0000256" key="4">
    <source>
        <dbReference type="ARBA" id="ARBA00023125"/>
    </source>
</evidence>
<dbReference type="GO" id="GO:0035861">
    <property type="term" value="C:site of double-strand break"/>
    <property type="evidence" value="ECO:0007669"/>
    <property type="project" value="TreeGrafter"/>
</dbReference>
<dbReference type="EMBL" id="CAHIKZ030004896">
    <property type="protein sequence ID" value="CAE1316859.1"/>
    <property type="molecule type" value="Genomic_DNA"/>
</dbReference>
<dbReference type="Gene3D" id="1.10.10.10">
    <property type="entry name" value="Winged helix-like DNA-binding domain superfamily/Winged helix DNA-binding domain"/>
    <property type="match status" value="1"/>
</dbReference>
<evidence type="ECO:0000313" key="9">
    <source>
        <dbReference type="Proteomes" id="UP000597762"/>
    </source>
</evidence>
<dbReference type="InterPro" id="IPR040260">
    <property type="entry name" value="RFA2-like"/>
</dbReference>
<evidence type="ECO:0000256" key="1">
    <source>
        <dbReference type="ARBA" id="ARBA00004123"/>
    </source>
</evidence>
<evidence type="ECO:0000313" key="8">
    <source>
        <dbReference type="EMBL" id="CAE1316859.1"/>
    </source>
</evidence>
<comment type="similarity">
    <text evidence="2">Belongs to the replication factor A protein 2 family.</text>
</comment>
<feature type="region of interest" description="Disordered" evidence="6">
    <location>
        <begin position="1"/>
        <end position="34"/>
    </location>
</feature>
<dbReference type="OrthoDB" id="25571at2759"/>
<dbReference type="InterPro" id="IPR014892">
    <property type="entry name" value="RPA_C"/>
</dbReference>
<dbReference type="AlphaFoldDB" id="A0A812E8A6"/>
<dbReference type="SUPFAM" id="SSF50249">
    <property type="entry name" value="Nucleic acid-binding proteins"/>
    <property type="match status" value="1"/>
</dbReference>
<dbReference type="Pfam" id="PF08784">
    <property type="entry name" value="RPA_C"/>
    <property type="match status" value="1"/>
</dbReference>
<evidence type="ECO:0000256" key="2">
    <source>
        <dbReference type="ARBA" id="ARBA00007815"/>
    </source>
</evidence>
<reference evidence="8" key="1">
    <citation type="submission" date="2021-01" db="EMBL/GenBank/DDBJ databases">
        <authorList>
            <person name="Li R."/>
            <person name="Bekaert M."/>
        </authorList>
    </citation>
    <scope>NUCLEOTIDE SEQUENCE</scope>
    <source>
        <strain evidence="8">Farmed</strain>
    </source>
</reference>
<dbReference type="GO" id="GO:0000724">
    <property type="term" value="P:double-strand break repair via homologous recombination"/>
    <property type="evidence" value="ECO:0007669"/>
    <property type="project" value="TreeGrafter"/>
</dbReference>
<feature type="domain" description="Replication protein A C-terminal" evidence="7">
    <location>
        <begin position="167"/>
        <end position="250"/>
    </location>
</feature>
<dbReference type="CDD" id="cd04478">
    <property type="entry name" value="RPA2_DBD_D"/>
    <property type="match status" value="1"/>
</dbReference>
<evidence type="ECO:0000256" key="5">
    <source>
        <dbReference type="ARBA" id="ARBA00023242"/>
    </source>
</evidence>
<dbReference type="GO" id="GO:0005662">
    <property type="term" value="C:DNA replication factor A complex"/>
    <property type="evidence" value="ECO:0007669"/>
    <property type="project" value="TreeGrafter"/>
</dbReference>
<dbReference type="InterPro" id="IPR036388">
    <property type="entry name" value="WH-like_DNA-bd_sf"/>
</dbReference>
<dbReference type="InterPro" id="IPR036390">
    <property type="entry name" value="WH_DNA-bd_sf"/>
</dbReference>
<comment type="subcellular location">
    <subcellularLocation>
        <location evidence="1">Nucleus</location>
    </subcellularLocation>
</comment>
<accession>A0A812E8A6</accession>
<dbReference type="Gene3D" id="2.40.50.140">
    <property type="entry name" value="Nucleic acid-binding proteins"/>
    <property type="match status" value="1"/>
</dbReference>
<dbReference type="GO" id="GO:0006289">
    <property type="term" value="P:nucleotide-excision repair"/>
    <property type="evidence" value="ECO:0007669"/>
    <property type="project" value="TreeGrafter"/>
</dbReference>
<evidence type="ECO:0000259" key="7">
    <source>
        <dbReference type="Pfam" id="PF08784"/>
    </source>
</evidence>
<dbReference type="GO" id="GO:0003697">
    <property type="term" value="F:single-stranded DNA binding"/>
    <property type="evidence" value="ECO:0007669"/>
    <property type="project" value="TreeGrafter"/>
</dbReference>
<dbReference type="FunFam" id="1.10.10.10:FF:000168">
    <property type="entry name" value="Replication protein A 32 kDa subunit"/>
    <property type="match status" value="1"/>
</dbReference>
<keyword evidence="9" id="KW-1185">Reference proteome</keyword>
<feature type="compositionally biased region" description="Polar residues" evidence="6">
    <location>
        <begin position="1"/>
        <end position="18"/>
    </location>
</feature>
<proteinExistence type="inferred from homology"/>
<gene>
    <name evidence="8" type="ORF">SPHA_67638</name>
</gene>